<reference evidence="2 3" key="1">
    <citation type="journal article" date="2015" name="Genome Announc.">
        <title>Draft Genome Sequence of the Terrestrial Cyanobacterium Scytonema millei VB511283, Isolated from Eastern India.</title>
        <authorList>
            <person name="Sen D."/>
            <person name="Chandrababunaidu M.M."/>
            <person name="Singh D."/>
            <person name="Sanghi N."/>
            <person name="Ghorai A."/>
            <person name="Mishra G.P."/>
            <person name="Madduluri M."/>
            <person name="Adhikary S.P."/>
            <person name="Tripathy S."/>
        </authorList>
    </citation>
    <scope>NUCLEOTIDE SEQUENCE [LARGE SCALE GENOMIC DNA]</scope>
    <source>
        <strain evidence="2 3">VB511283</strain>
    </source>
</reference>
<dbReference type="RefSeq" id="WP_052290213.1">
    <property type="nucleotide sequence ID" value="NZ_JTJC03000004.1"/>
</dbReference>
<name>A0A9X5E7Q7_9CYAN</name>
<protein>
    <submittedName>
        <fullName evidence="2">Uncharacterized protein</fullName>
    </submittedName>
</protein>
<dbReference type="EMBL" id="JTJC03000004">
    <property type="protein sequence ID" value="NHC36318.1"/>
    <property type="molecule type" value="Genomic_DNA"/>
</dbReference>
<comment type="caution">
    <text evidence="2">The sequence shown here is derived from an EMBL/GenBank/DDBJ whole genome shotgun (WGS) entry which is preliminary data.</text>
</comment>
<proteinExistence type="predicted"/>
<evidence type="ECO:0000313" key="2">
    <source>
        <dbReference type="EMBL" id="NHC36318.1"/>
    </source>
</evidence>
<feature type="region of interest" description="Disordered" evidence="1">
    <location>
        <begin position="58"/>
        <end position="108"/>
    </location>
</feature>
<dbReference type="AlphaFoldDB" id="A0A9X5E7Q7"/>
<feature type="compositionally biased region" description="Pro residues" evidence="1">
    <location>
        <begin position="90"/>
        <end position="101"/>
    </location>
</feature>
<accession>A0A9X5E7Q7</accession>
<organism evidence="2 3">
    <name type="scientific">Scytonema millei VB511283</name>
    <dbReference type="NCBI Taxonomy" id="1245923"/>
    <lineage>
        <taxon>Bacteria</taxon>
        <taxon>Bacillati</taxon>
        <taxon>Cyanobacteriota</taxon>
        <taxon>Cyanophyceae</taxon>
        <taxon>Nostocales</taxon>
        <taxon>Scytonemataceae</taxon>
        <taxon>Scytonema</taxon>
    </lineage>
</organism>
<evidence type="ECO:0000313" key="3">
    <source>
        <dbReference type="Proteomes" id="UP000031532"/>
    </source>
</evidence>
<keyword evidence="3" id="KW-1185">Reference proteome</keyword>
<sequence>MKNYSIRLRGSIATLVGICGSLAIGLPAVAISQAEQKSVLPSLSHIATVAPRNSYISQTPQLPQVSPAPVQSPLPEQQQPPNTQVSPTPQISPSPIQPPLPEQQQPPSTTVLLNQGKVSIKLINQTGAKITYQAIGNTAPRSLPGKSDVTLKNLVAPITVTFKREDGGLLNATGRSPTPGVLELMLDATTDLGIDKQSLQIQPTGDVFLN</sequence>
<gene>
    <name evidence="2" type="ORF">QH73_0016975</name>
</gene>
<evidence type="ECO:0000256" key="1">
    <source>
        <dbReference type="SAM" id="MobiDB-lite"/>
    </source>
</evidence>
<dbReference type="Proteomes" id="UP000031532">
    <property type="component" value="Unassembled WGS sequence"/>
</dbReference>
<dbReference type="OrthoDB" id="463790at2"/>